<sequence>MASTSISAGRAGNLTSEQETKLKEMWARIGEITGVYKDETDSANSDDSGYDSNSSASATATAGNDKHGQTKQFQDLIKSQSPEAIRAAAWSFIKHDNPDDGVLRFLRARKWDVNAAVVMLMGALHWRTQTAHLDDDIMLKGEGGALAVTQSTSATSTEKKLAEDYLNQLRMGKSFLHNTDKEGRPIAYVRVRLHRSSQQSNQALERFIIHFIETSRFVLKPPVDTATIVFDMTNFGLANMDYTPVKLIIQCFEANYPESLGAILIYKAPWIFQGIWRVIRGWLDPVVAGKVHFCSNIKELEAFIAKDKIIKELGGPEDFEYKYVEPVEGENAKLLDTTTRDAIQDERNKLTEAFDRATVQWVRGGNDGTERTRLASLIEANYWKLDPYIRARSVYDRNGTIRPSSVSPASPQQQQQQPPTHTPQLQGQPGHAEVGPAGPPPPTAFVAAEA</sequence>
<evidence type="ECO:0000313" key="4">
    <source>
        <dbReference type="Proteomes" id="UP001303373"/>
    </source>
</evidence>
<dbReference type="InterPro" id="IPR011074">
    <property type="entry name" value="CRAL/TRIO_N_dom"/>
</dbReference>
<gene>
    <name evidence="3" type="ORF">R9X50_00436500</name>
</gene>
<keyword evidence="4" id="KW-1185">Reference proteome</keyword>
<dbReference type="InterPro" id="IPR036865">
    <property type="entry name" value="CRAL-TRIO_dom_sf"/>
</dbReference>
<dbReference type="SUPFAM" id="SSF46938">
    <property type="entry name" value="CRAL/TRIO N-terminal domain"/>
    <property type="match status" value="1"/>
</dbReference>
<feature type="compositionally biased region" description="Low complexity" evidence="1">
    <location>
        <begin position="403"/>
        <end position="429"/>
    </location>
</feature>
<dbReference type="InterPro" id="IPR001251">
    <property type="entry name" value="CRAL-TRIO_dom"/>
</dbReference>
<dbReference type="PANTHER" id="PTHR46590">
    <property type="entry name" value="PHOSPHATIDYLINOSITOL TRANSFER PROTEIN CSR1-RELATED"/>
    <property type="match status" value="1"/>
</dbReference>
<accession>A0AAQ3M4L2</accession>
<dbReference type="InterPro" id="IPR036273">
    <property type="entry name" value="CRAL/TRIO_N_dom_sf"/>
</dbReference>
<evidence type="ECO:0000256" key="1">
    <source>
        <dbReference type="SAM" id="MobiDB-lite"/>
    </source>
</evidence>
<name>A0AAQ3M4L2_9PEZI</name>
<feature type="compositionally biased region" description="Low complexity" evidence="1">
    <location>
        <begin position="42"/>
        <end position="62"/>
    </location>
</feature>
<protein>
    <recommendedName>
        <fullName evidence="2">CRAL-TRIO domain-containing protein</fullName>
    </recommendedName>
</protein>
<dbReference type="Gene3D" id="3.40.525.10">
    <property type="entry name" value="CRAL-TRIO lipid binding domain"/>
    <property type="match status" value="1"/>
</dbReference>
<dbReference type="PANTHER" id="PTHR46590:SF1">
    <property type="entry name" value="PHOSPHATIDYLINOSITOL TRANSFER PROTEIN CSR1"/>
    <property type="match status" value="1"/>
</dbReference>
<dbReference type="AlphaFoldDB" id="A0AAQ3M4L2"/>
<feature type="domain" description="CRAL-TRIO" evidence="2">
    <location>
        <begin position="158"/>
        <end position="321"/>
    </location>
</feature>
<dbReference type="SMART" id="SM01100">
    <property type="entry name" value="CRAL_TRIO_N"/>
    <property type="match status" value="1"/>
</dbReference>
<feature type="region of interest" description="Disordered" evidence="1">
    <location>
        <begin position="1"/>
        <end position="20"/>
    </location>
</feature>
<organism evidence="3 4">
    <name type="scientific">Acrodontium crateriforme</name>
    <dbReference type="NCBI Taxonomy" id="150365"/>
    <lineage>
        <taxon>Eukaryota</taxon>
        <taxon>Fungi</taxon>
        <taxon>Dikarya</taxon>
        <taxon>Ascomycota</taxon>
        <taxon>Pezizomycotina</taxon>
        <taxon>Dothideomycetes</taxon>
        <taxon>Dothideomycetidae</taxon>
        <taxon>Mycosphaerellales</taxon>
        <taxon>Teratosphaeriaceae</taxon>
        <taxon>Acrodontium</taxon>
    </lineage>
</organism>
<dbReference type="CDD" id="cd00170">
    <property type="entry name" value="SEC14"/>
    <property type="match status" value="1"/>
</dbReference>
<feature type="compositionally biased region" description="Polar residues" evidence="1">
    <location>
        <begin position="1"/>
        <end position="17"/>
    </location>
</feature>
<dbReference type="Pfam" id="PF00650">
    <property type="entry name" value="CRAL_TRIO"/>
    <property type="match status" value="1"/>
</dbReference>
<dbReference type="PROSITE" id="PS50191">
    <property type="entry name" value="CRAL_TRIO"/>
    <property type="match status" value="1"/>
</dbReference>
<reference evidence="3 4" key="1">
    <citation type="submission" date="2023-11" db="EMBL/GenBank/DDBJ databases">
        <title>An acidophilic fungus is an integral part of prey digestion in a carnivorous sundew plant.</title>
        <authorList>
            <person name="Tsai I.J."/>
        </authorList>
    </citation>
    <scope>NUCLEOTIDE SEQUENCE [LARGE SCALE GENOMIC DNA]</scope>
    <source>
        <strain evidence="3">169a</strain>
    </source>
</reference>
<feature type="region of interest" description="Disordered" evidence="1">
    <location>
        <begin position="37"/>
        <end position="73"/>
    </location>
</feature>
<proteinExistence type="predicted"/>
<evidence type="ECO:0000259" key="2">
    <source>
        <dbReference type="PROSITE" id="PS50191"/>
    </source>
</evidence>
<feature type="region of interest" description="Disordered" evidence="1">
    <location>
        <begin position="399"/>
        <end position="450"/>
    </location>
</feature>
<dbReference type="EMBL" id="CP138585">
    <property type="protein sequence ID" value="WPH01519.1"/>
    <property type="molecule type" value="Genomic_DNA"/>
</dbReference>
<dbReference type="InterPro" id="IPR052432">
    <property type="entry name" value="PITP/CRAL-TRIO"/>
</dbReference>
<dbReference type="Pfam" id="PF03765">
    <property type="entry name" value="CRAL_TRIO_N"/>
    <property type="match status" value="1"/>
</dbReference>
<dbReference type="SUPFAM" id="SSF52087">
    <property type="entry name" value="CRAL/TRIO domain"/>
    <property type="match status" value="1"/>
</dbReference>
<evidence type="ECO:0000313" key="3">
    <source>
        <dbReference type="EMBL" id="WPH01519.1"/>
    </source>
</evidence>
<dbReference type="SMART" id="SM00516">
    <property type="entry name" value="SEC14"/>
    <property type="match status" value="1"/>
</dbReference>
<dbReference type="Proteomes" id="UP001303373">
    <property type="component" value="Chromosome 6"/>
</dbReference>